<protein>
    <submittedName>
        <fullName evidence="4">Uncharacterized protein</fullName>
    </submittedName>
</protein>
<accession>A0A562PWP5</accession>
<feature type="chain" id="PRO_5044618014" evidence="2">
    <location>
        <begin position="27"/>
        <end position="724"/>
    </location>
</feature>
<reference evidence="3 6" key="3">
    <citation type="submission" date="2019-12" db="EMBL/GenBank/DDBJ databases">
        <title>Draft Genome Sequences of Six Type Strains of the Genus Massilia.</title>
        <authorList>
            <person name="Miess H."/>
            <person name="Frediansyah A."/>
            <person name="Goeker M."/>
            <person name="Gross H."/>
        </authorList>
    </citation>
    <scope>NUCLEOTIDE SEQUENCE [LARGE SCALE GENOMIC DNA]</scope>
    <source>
        <strain evidence="3 6">DSM 26639</strain>
    </source>
</reference>
<dbReference type="OrthoDB" id="9157636at2"/>
<dbReference type="Proteomes" id="UP000315112">
    <property type="component" value="Unassembled WGS sequence"/>
</dbReference>
<evidence type="ECO:0000313" key="6">
    <source>
        <dbReference type="Proteomes" id="UP000437862"/>
    </source>
</evidence>
<keyword evidence="6" id="KW-1185">Reference proteome</keyword>
<sequence>MSYLSTTLRLVAAVSFLCVLSGCASLQIDVDVYKGPLVNNEDIQSQQVISMALSAKPLMMSARNSLLEKAFKDDAHLTELRTCFGKQIKRSYLAGITLQDTALEKRKRLAMQVNDLLSFYLNRDATLAVAPLTCEEVKLDNNAGFTAGRFEKGIDELANAVSTEAVAQKSRSSGPSPAPSDARVTLESALTDLAARMLFLSTNQWLIEDDDEDSPRYRALFEAVANSILLHIDDLQNRRKFDKDVQVAGTTEESERNKSRSLANQTQKVQPAIDVIDAEITQLRYEHIKAIRLYGKDGPESKRIAQALTEARNQRSLMIYLRPSSAYLRSVFAATYTQQDPGLGWQNMLNDQILDMFHIGQDPKDVRQLRAGLDKAFWQNINTVRVSAAGSSNFVVAKDDVGNWYVKSMGSDPAAMVNAAKNLALYNMGGKFDTNLLRVAELRNRKDDTNLSDTERNRASAELTSLTRGQTGPAVAAHGQTWTLFDEHYRQQGDSQLKEVAGHVQSNAFAQQLRARWAATMKDAPSDAQRNAVDGTLTHTQVTSAFAAVQNAVVPATGQAGGDALVNALEALGRYRDAIDTQLLAADVLVATETAAATQAERDRSNAEQVLDASLKQLTVAEGTLRVAETAAEQGNTALLPGAKANYQQARARVETDTAAAALARKNAIAATDALSAATRRREAARGDVDIVVGEYVRTAAGRRMRSIEEMETAIKVIGQSIQQ</sequence>
<evidence type="ECO:0000313" key="5">
    <source>
        <dbReference type="Proteomes" id="UP000315112"/>
    </source>
</evidence>
<dbReference type="EMBL" id="CP046904">
    <property type="protein sequence ID" value="QGZ39896.1"/>
    <property type="molecule type" value="Genomic_DNA"/>
</dbReference>
<feature type="region of interest" description="Disordered" evidence="1">
    <location>
        <begin position="246"/>
        <end position="266"/>
    </location>
</feature>
<reference evidence="4 5" key="1">
    <citation type="journal article" date="2015" name="Stand. Genomic Sci.">
        <title>Genomic Encyclopedia of Bacterial and Archaeal Type Strains, Phase III: the genomes of soil and plant-associated and newly described type strains.</title>
        <authorList>
            <person name="Whitman W.B."/>
            <person name="Woyke T."/>
            <person name="Klenk H.P."/>
            <person name="Zhou Y."/>
            <person name="Lilburn T.G."/>
            <person name="Beck B.J."/>
            <person name="De Vos P."/>
            <person name="Vandamme P."/>
            <person name="Eisen J.A."/>
            <person name="Garrity G."/>
            <person name="Hugenholtz P."/>
            <person name="Kyrpides N.C."/>
        </authorList>
    </citation>
    <scope>NUCLEOTIDE SEQUENCE [LARGE SCALE GENOMIC DNA]</scope>
    <source>
        <strain evidence="4 5">CGMCC 1.10685</strain>
    </source>
</reference>
<evidence type="ECO:0000256" key="1">
    <source>
        <dbReference type="SAM" id="MobiDB-lite"/>
    </source>
</evidence>
<organism evidence="4 5">
    <name type="scientific">Pseudoduganella flava</name>
    <dbReference type="NCBI Taxonomy" id="871742"/>
    <lineage>
        <taxon>Bacteria</taxon>
        <taxon>Pseudomonadati</taxon>
        <taxon>Pseudomonadota</taxon>
        <taxon>Betaproteobacteria</taxon>
        <taxon>Burkholderiales</taxon>
        <taxon>Oxalobacteraceae</taxon>
        <taxon>Telluria group</taxon>
        <taxon>Pseudoduganella</taxon>
    </lineage>
</organism>
<feature type="signal peptide" evidence="2">
    <location>
        <begin position="1"/>
        <end position="26"/>
    </location>
</feature>
<evidence type="ECO:0000313" key="3">
    <source>
        <dbReference type="EMBL" id="QGZ39896.1"/>
    </source>
</evidence>
<evidence type="ECO:0000256" key="2">
    <source>
        <dbReference type="SAM" id="SignalP"/>
    </source>
</evidence>
<dbReference type="AlphaFoldDB" id="A0A562PWP5"/>
<evidence type="ECO:0000313" key="4">
    <source>
        <dbReference type="EMBL" id="TWI48829.1"/>
    </source>
</evidence>
<dbReference type="EMBL" id="VLKW01000003">
    <property type="protein sequence ID" value="TWI48829.1"/>
    <property type="molecule type" value="Genomic_DNA"/>
</dbReference>
<reference evidence="4" key="2">
    <citation type="submission" date="2019-07" db="EMBL/GenBank/DDBJ databases">
        <authorList>
            <person name="Whitman W."/>
            <person name="Huntemann M."/>
            <person name="Clum A."/>
            <person name="Pillay M."/>
            <person name="Palaniappan K."/>
            <person name="Varghese N."/>
            <person name="Mikhailova N."/>
            <person name="Stamatis D."/>
            <person name="Reddy T."/>
            <person name="Daum C."/>
            <person name="Shapiro N."/>
            <person name="Ivanova N."/>
            <person name="Kyrpides N."/>
            <person name="Woyke T."/>
        </authorList>
    </citation>
    <scope>NUCLEOTIDE SEQUENCE</scope>
    <source>
        <strain evidence="4">CGMCC 1.10685</strain>
    </source>
</reference>
<gene>
    <name evidence="3" type="ORF">GO485_13105</name>
    <name evidence="4" type="ORF">IP92_02222</name>
</gene>
<name>A0A562PWP5_9BURK</name>
<dbReference type="Proteomes" id="UP000437862">
    <property type="component" value="Chromosome"/>
</dbReference>
<keyword evidence="2" id="KW-0732">Signal</keyword>
<dbReference type="RefSeq" id="WP_145874588.1">
    <property type="nucleotide sequence ID" value="NZ_CP046904.1"/>
</dbReference>
<proteinExistence type="predicted"/>